<dbReference type="PANTHER" id="PTHR37290">
    <property type="entry name" value="INNER MEMBRANE PROTEIN YIAA-RELATED"/>
    <property type="match status" value="1"/>
</dbReference>
<proteinExistence type="predicted"/>
<accession>A0ABN3VQK3</accession>
<keyword evidence="1" id="KW-1133">Transmembrane helix</keyword>
<keyword evidence="1" id="KW-0812">Transmembrane</keyword>
<evidence type="ECO:0000259" key="2">
    <source>
        <dbReference type="Pfam" id="PF05360"/>
    </source>
</evidence>
<dbReference type="InterPro" id="IPR008024">
    <property type="entry name" value="YiaAB"/>
</dbReference>
<dbReference type="InterPro" id="IPR038972">
    <property type="entry name" value="YiaA-like"/>
</dbReference>
<keyword evidence="1" id="KW-0472">Membrane</keyword>
<reference evidence="3 4" key="1">
    <citation type="journal article" date="2019" name="Int. J. Syst. Evol. Microbiol.">
        <title>The Global Catalogue of Microorganisms (GCM) 10K type strain sequencing project: providing services to taxonomists for standard genome sequencing and annotation.</title>
        <authorList>
            <consortium name="The Broad Institute Genomics Platform"/>
            <consortium name="The Broad Institute Genome Sequencing Center for Infectious Disease"/>
            <person name="Wu L."/>
            <person name="Ma J."/>
        </authorList>
    </citation>
    <scope>NUCLEOTIDE SEQUENCE [LARGE SCALE GENOMIC DNA]</scope>
    <source>
        <strain evidence="3 4">JCM 6242</strain>
    </source>
</reference>
<keyword evidence="4" id="KW-1185">Reference proteome</keyword>
<feature type="transmembrane region" description="Helical" evidence="1">
    <location>
        <begin position="21"/>
        <end position="46"/>
    </location>
</feature>
<dbReference type="Proteomes" id="UP001500831">
    <property type="component" value="Unassembled WGS sequence"/>
</dbReference>
<organism evidence="3 4">
    <name type="scientific">Streptosporangium fragile</name>
    <dbReference type="NCBI Taxonomy" id="46186"/>
    <lineage>
        <taxon>Bacteria</taxon>
        <taxon>Bacillati</taxon>
        <taxon>Actinomycetota</taxon>
        <taxon>Actinomycetes</taxon>
        <taxon>Streptosporangiales</taxon>
        <taxon>Streptosporangiaceae</taxon>
        <taxon>Streptosporangium</taxon>
    </lineage>
</organism>
<dbReference type="EMBL" id="BAAAVI010000004">
    <property type="protein sequence ID" value="GAA2850839.1"/>
    <property type="molecule type" value="Genomic_DNA"/>
</dbReference>
<protein>
    <submittedName>
        <fullName evidence="3">YiaA/YiaB family inner membrane protein</fullName>
    </submittedName>
</protein>
<sequence length="106" mass="11843">MMRRRIIVTMVRMTQPVKTTTTTAFYVQAAISFGLSVTALGIGIAYLPVTTWVRAFMGLGLLYVVTSTFTLAKCVRDRSEEASVVNRVDQARLDKLLAEHDPFKND</sequence>
<dbReference type="Pfam" id="PF05360">
    <property type="entry name" value="YiaAB"/>
    <property type="match status" value="1"/>
</dbReference>
<feature type="domain" description="YiaAB two helix" evidence="2">
    <location>
        <begin position="25"/>
        <end position="77"/>
    </location>
</feature>
<gene>
    <name evidence="3" type="ORF">GCM10010517_08360</name>
</gene>
<evidence type="ECO:0000256" key="1">
    <source>
        <dbReference type="SAM" id="Phobius"/>
    </source>
</evidence>
<comment type="caution">
    <text evidence="3">The sequence shown here is derived from an EMBL/GenBank/DDBJ whole genome shotgun (WGS) entry which is preliminary data.</text>
</comment>
<name>A0ABN3VQK3_9ACTN</name>
<evidence type="ECO:0000313" key="4">
    <source>
        <dbReference type="Proteomes" id="UP001500831"/>
    </source>
</evidence>
<evidence type="ECO:0000313" key="3">
    <source>
        <dbReference type="EMBL" id="GAA2850839.1"/>
    </source>
</evidence>
<dbReference type="PANTHER" id="PTHR37290:SF1">
    <property type="entry name" value="INNER MEMBRANE PROTEIN YIAA"/>
    <property type="match status" value="1"/>
</dbReference>
<feature type="transmembrane region" description="Helical" evidence="1">
    <location>
        <begin position="52"/>
        <end position="72"/>
    </location>
</feature>